<evidence type="ECO:0000313" key="1">
    <source>
        <dbReference type="EMBL" id="NER18527.1"/>
    </source>
</evidence>
<proteinExistence type="predicted"/>
<dbReference type="AlphaFoldDB" id="A0A6M0CSQ4"/>
<protein>
    <submittedName>
        <fullName evidence="1">Uncharacterized protein</fullName>
    </submittedName>
</protein>
<accession>A0A6M0CSQ4</accession>
<sequence>MICFVSISCSKNEVKKDEGEMEANLIQQYQEFLSKRKDYGPVRDSILQHFEDSLYSYLKVASFDKSELKGLDSLEGVGVTSSADGKLRIVSWDYFNGGPWHIHNSVYQFNNELEFDVSFLGKKERYGWVSPETDSFYFKIFQPEQNLYLLKSWGSHGSGGEFYIFKMLRAKGNKLSDYNGFDNKPNIWFTKHRGDDVKIVYDTEKKTISYPEYKEDQETGFSKLTGEQIILSWDGEQFIKQE</sequence>
<comment type="caution">
    <text evidence="1">The sequence shown here is derived from an EMBL/GenBank/DDBJ whole genome shotgun (WGS) entry which is preliminary data.</text>
</comment>
<name>A0A6M0CSQ4_9FLAO</name>
<dbReference type="Proteomes" id="UP000474296">
    <property type="component" value="Unassembled WGS sequence"/>
</dbReference>
<keyword evidence="2" id="KW-1185">Reference proteome</keyword>
<organism evidence="1 2">
    <name type="scientific">Spongiivirga citrea</name>
    <dbReference type="NCBI Taxonomy" id="1481457"/>
    <lineage>
        <taxon>Bacteria</taxon>
        <taxon>Pseudomonadati</taxon>
        <taxon>Bacteroidota</taxon>
        <taxon>Flavobacteriia</taxon>
        <taxon>Flavobacteriales</taxon>
        <taxon>Flavobacteriaceae</taxon>
        <taxon>Spongiivirga</taxon>
    </lineage>
</organism>
<gene>
    <name evidence="1" type="ORF">GWK10_15010</name>
</gene>
<evidence type="ECO:0000313" key="2">
    <source>
        <dbReference type="Proteomes" id="UP000474296"/>
    </source>
</evidence>
<dbReference type="EMBL" id="JAABOQ010000006">
    <property type="protein sequence ID" value="NER18527.1"/>
    <property type="molecule type" value="Genomic_DNA"/>
</dbReference>
<reference evidence="1 2" key="1">
    <citation type="submission" date="2020-01" db="EMBL/GenBank/DDBJ databases">
        <title>Spongiivirga citrea KCTC 32990T.</title>
        <authorList>
            <person name="Wang G."/>
        </authorList>
    </citation>
    <scope>NUCLEOTIDE SEQUENCE [LARGE SCALE GENOMIC DNA]</scope>
    <source>
        <strain evidence="1 2">KCTC 32990</strain>
    </source>
</reference>
<dbReference type="RefSeq" id="WP_164033212.1">
    <property type="nucleotide sequence ID" value="NZ_JAABOQ010000006.1"/>
</dbReference>